<name>A0AAV2V029_LEGPN</name>
<sequence>MTLSSSAIIAADANITSAIHIPVKHDKNRLIIYSSHTISDIEIKLIYKQIVLMRNTVLRFTPS</sequence>
<proteinExistence type="predicted"/>
<organism evidence="1 2">
    <name type="scientific">Legionella pneumophila subsp. pneumophila</name>
    <dbReference type="NCBI Taxonomy" id="91891"/>
    <lineage>
        <taxon>Bacteria</taxon>
        <taxon>Pseudomonadati</taxon>
        <taxon>Pseudomonadota</taxon>
        <taxon>Gammaproteobacteria</taxon>
        <taxon>Legionellales</taxon>
        <taxon>Legionellaceae</taxon>
        <taxon>Legionella</taxon>
    </lineage>
</organism>
<protein>
    <submittedName>
        <fullName evidence="1">Uncharacterized protein</fullName>
    </submittedName>
</protein>
<dbReference type="Proteomes" id="UP000010102">
    <property type="component" value="Chromosome"/>
</dbReference>
<dbReference type="AlphaFoldDB" id="A0AAV2V029"/>
<reference evidence="1 2" key="1">
    <citation type="submission" date="2011-07" db="EMBL/GenBank/DDBJ databases">
        <authorList>
            <person name="Genoscope - CEA"/>
        </authorList>
    </citation>
    <scope>NUCLEOTIDE SEQUENCE [LARGE SCALE GENOMIC DNA]</scope>
    <source>
        <strain evidence="2">lorraine</strain>
    </source>
</reference>
<evidence type="ECO:0000313" key="1">
    <source>
        <dbReference type="EMBL" id="CCD07061.1"/>
    </source>
</evidence>
<gene>
    <name evidence="1" type="ORF">LPO_3130</name>
</gene>
<accession>A0AAV2V029</accession>
<dbReference type="EMBL" id="FQ958210">
    <property type="protein sequence ID" value="CCD07061.1"/>
    <property type="molecule type" value="Genomic_DNA"/>
</dbReference>
<evidence type="ECO:0000313" key="2">
    <source>
        <dbReference type="Proteomes" id="UP000010102"/>
    </source>
</evidence>
<dbReference type="KEGG" id="lpo:LPO_3130"/>